<feature type="region of interest" description="Disordered" evidence="1">
    <location>
        <begin position="51"/>
        <end position="145"/>
    </location>
</feature>
<reference evidence="2" key="1">
    <citation type="journal article" date="2022" name="bioRxiv">
        <title>Sequencing and chromosome-scale assembly of the giantPleurodeles waltlgenome.</title>
        <authorList>
            <person name="Brown T."/>
            <person name="Elewa A."/>
            <person name="Iarovenko S."/>
            <person name="Subramanian E."/>
            <person name="Araus A.J."/>
            <person name="Petzold A."/>
            <person name="Susuki M."/>
            <person name="Suzuki K.-i.T."/>
            <person name="Hayashi T."/>
            <person name="Toyoda A."/>
            <person name="Oliveira C."/>
            <person name="Osipova E."/>
            <person name="Leigh N.D."/>
            <person name="Simon A."/>
            <person name="Yun M.H."/>
        </authorList>
    </citation>
    <scope>NUCLEOTIDE SEQUENCE</scope>
    <source>
        <strain evidence="2">20211129_DDA</strain>
        <tissue evidence="2">Liver</tissue>
    </source>
</reference>
<gene>
    <name evidence="2" type="ORF">NDU88_000280</name>
</gene>
<protein>
    <submittedName>
        <fullName evidence="2">Uncharacterized protein</fullName>
    </submittedName>
</protein>
<evidence type="ECO:0000256" key="1">
    <source>
        <dbReference type="SAM" id="MobiDB-lite"/>
    </source>
</evidence>
<organism evidence="2 3">
    <name type="scientific">Pleurodeles waltl</name>
    <name type="common">Iberian ribbed newt</name>
    <dbReference type="NCBI Taxonomy" id="8319"/>
    <lineage>
        <taxon>Eukaryota</taxon>
        <taxon>Metazoa</taxon>
        <taxon>Chordata</taxon>
        <taxon>Craniata</taxon>
        <taxon>Vertebrata</taxon>
        <taxon>Euteleostomi</taxon>
        <taxon>Amphibia</taxon>
        <taxon>Batrachia</taxon>
        <taxon>Caudata</taxon>
        <taxon>Salamandroidea</taxon>
        <taxon>Salamandridae</taxon>
        <taxon>Pleurodelinae</taxon>
        <taxon>Pleurodeles</taxon>
    </lineage>
</organism>
<accession>A0AAV7KT24</accession>
<dbReference type="Proteomes" id="UP001066276">
    <property type="component" value="Chromosome 12"/>
</dbReference>
<proteinExistence type="predicted"/>
<evidence type="ECO:0000313" key="2">
    <source>
        <dbReference type="EMBL" id="KAJ1080058.1"/>
    </source>
</evidence>
<keyword evidence="3" id="KW-1185">Reference proteome</keyword>
<sequence length="145" mass="15657">MVSVEPKEILAQRRVIVGPKMHTDCSLGNELPLMRKELGGAVAQRCDDLASAATSDPEVQRPSTNPHLHLGHGEQSKNLRAMPRLDKRDGLEGNGADVWHRGSWRFAVEKEEDQEDGAASQTKDPTGNLPGSVDLRTSGAGGAQR</sequence>
<name>A0AAV7KT24_PLEWA</name>
<comment type="caution">
    <text evidence="2">The sequence shown here is derived from an EMBL/GenBank/DDBJ whole genome shotgun (WGS) entry which is preliminary data.</text>
</comment>
<feature type="compositionally biased region" description="Basic and acidic residues" evidence="1">
    <location>
        <begin position="71"/>
        <end position="91"/>
    </location>
</feature>
<dbReference type="EMBL" id="JANPWB010000016">
    <property type="protein sequence ID" value="KAJ1080058.1"/>
    <property type="molecule type" value="Genomic_DNA"/>
</dbReference>
<evidence type="ECO:0000313" key="3">
    <source>
        <dbReference type="Proteomes" id="UP001066276"/>
    </source>
</evidence>
<dbReference type="AlphaFoldDB" id="A0AAV7KT24"/>